<dbReference type="Proteomes" id="UP000887540">
    <property type="component" value="Unplaced"/>
</dbReference>
<keyword evidence="2" id="KW-1185">Reference proteome</keyword>
<dbReference type="AlphaFoldDB" id="A0A914C7X2"/>
<organism evidence="2 3">
    <name type="scientific">Acrobeloides nanus</name>
    <dbReference type="NCBI Taxonomy" id="290746"/>
    <lineage>
        <taxon>Eukaryota</taxon>
        <taxon>Metazoa</taxon>
        <taxon>Ecdysozoa</taxon>
        <taxon>Nematoda</taxon>
        <taxon>Chromadorea</taxon>
        <taxon>Rhabditida</taxon>
        <taxon>Tylenchina</taxon>
        <taxon>Cephalobomorpha</taxon>
        <taxon>Cephaloboidea</taxon>
        <taxon>Cephalobidae</taxon>
        <taxon>Acrobeloides</taxon>
    </lineage>
</organism>
<sequence length="283" mass="30302">MQWFCRKSAGLHFILLSTISFLLTNLEASFLNFQNAGGACNCARPCPPATVCPISYAPCPASCSNSYRPSYSTSYAMPIAYPSSSSYYASSYPGYVAASYPGYVASNYPGYVASASNYAQPTLLGSGVSQSTSGGGSYSSLPLASTSYSRGSSYVLSPSSSPSGGSSYGAPQMTESSGYVYPPPNQTPYSSSYVSAYTYTPTSSANSFYNSGTATVNPSVGTDFKALAESDIEMSTDFKTMPFVDVSYKSKELTPVDIFERRNMVLRSLRVKKFIDWRLNLIP</sequence>
<name>A0A914C7X2_9BILA</name>
<evidence type="ECO:0000313" key="2">
    <source>
        <dbReference type="Proteomes" id="UP000887540"/>
    </source>
</evidence>
<protein>
    <submittedName>
        <fullName evidence="3">Uncharacterized protein</fullName>
    </submittedName>
</protein>
<accession>A0A914C7X2</accession>
<evidence type="ECO:0000313" key="3">
    <source>
        <dbReference type="WBParaSite" id="ACRNAN_Path_427.g1617.t1"/>
    </source>
</evidence>
<dbReference type="WBParaSite" id="ACRNAN_Path_427.g1617.t1">
    <property type="protein sequence ID" value="ACRNAN_Path_427.g1617.t1"/>
    <property type="gene ID" value="ACRNAN_Path_427.g1617"/>
</dbReference>
<reference evidence="3" key="1">
    <citation type="submission" date="2022-11" db="UniProtKB">
        <authorList>
            <consortium name="WormBaseParasite"/>
        </authorList>
    </citation>
    <scope>IDENTIFICATION</scope>
</reference>
<feature type="signal peptide" evidence="1">
    <location>
        <begin position="1"/>
        <end position="28"/>
    </location>
</feature>
<proteinExistence type="predicted"/>
<feature type="chain" id="PRO_5037977409" evidence="1">
    <location>
        <begin position="29"/>
        <end position="283"/>
    </location>
</feature>
<keyword evidence="1" id="KW-0732">Signal</keyword>
<evidence type="ECO:0000256" key="1">
    <source>
        <dbReference type="SAM" id="SignalP"/>
    </source>
</evidence>